<sequence>MRAFVKAFPMNKLCSGLLHNCPGITASSFSMPSKGRRSASGIAPSHRARLEPQCPCPLDRNRLVLRQERPITNVARTLPAPQSDLAQALIRDPYAFDFLPLGSAISQRELEQAVVEHLRALILELDMGFSFVGSQDYFVDRLFDQLRLRCFVVILTPGRDFKPEFAGKRTSTFLCR</sequence>
<evidence type="ECO:0000313" key="2">
    <source>
        <dbReference type="Proteomes" id="UP001061991"/>
    </source>
</evidence>
<keyword evidence="2" id="KW-1185">Reference proteome</keyword>
<name>A0ACD4CV00_9HYPH</name>
<dbReference type="Proteomes" id="UP001061991">
    <property type="component" value="Plasmid p_unnamed3"/>
</dbReference>
<evidence type="ECO:0000313" key="1">
    <source>
        <dbReference type="EMBL" id="UXN57389.1"/>
    </source>
</evidence>
<dbReference type="EMBL" id="CP104970">
    <property type="protein sequence ID" value="UXN57389.1"/>
    <property type="molecule type" value="Genomic_DNA"/>
</dbReference>
<gene>
    <name evidence="1" type="ORF">N8E88_03255</name>
</gene>
<proteinExistence type="predicted"/>
<accession>A0ACD4CV00</accession>
<keyword evidence="1" id="KW-0614">Plasmid</keyword>
<reference evidence="1" key="1">
    <citation type="submission" date="2022-09" db="EMBL/GenBank/DDBJ databases">
        <title>Interaction between co-microsymbionts with complementary sets of symbiotic genes in legume-rhizobium systems.</title>
        <authorList>
            <person name="Safronova V."/>
            <person name="Sazanova A."/>
            <person name="Afonin A."/>
            <person name="Chirak E."/>
        </authorList>
    </citation>
    <scope>NUCLEOTIDE SEQUENCE</scope>
    <source>
        <strain evidence="1">A18/3m</strain>
    </source>
</reference>
<geneLocation type="plasmid" evidence="1 2">
    <name>p_unnamed3</name>
</geneLocation>
<protein>
    <submittedName>
        <fullName evidence="1">DUF1016 domain-containing protein</fullName>
    </submittedName>
</protein>
<organism evidence="1 2">
    <name type="scientific">Phyllobacterium zundukense</name>
    <dbReference type="NCBI Taxonomy" id="1867719"/>
    <lineage>
        <taxon>Bacteria</taxon>
        <taxon>Pseudomonadati</taxon>
        <taxon>Pseudomonadota</taxon>
        <taxon>Alphaproteobacteria</taxon>
        <taxon>Hyphomicrobiales</taxon>
        <taxon>Phyllobacteriaceae</taxon>
        <taxon>Phyllobacterium</taxon>
    </lineage>
</organism>